<keyword evidence="1" id="KW-0175">Coiled coil</keyword>
<feature type="coiled-coil region" evidence="1">
    <location>
        <begin position="145"/>
        <end position="172"/>
    </location>
</feature>
<dbReference type="HAMAP" id="MF_00801">
    <property type="entry name" value="Endonuclease_5"/>
    <property type="match status" value="1"/>
</dbReference>
<name>A0A151Z303_TIELA</name>
<reference evidence="3 4" key="1">
    <citation type="submission" date="2015-12" db="EMBL/GenBank/DDBJ databases">
        <title>Dictyostelia acquired genes for synthesis and detection of signals that induce cell-type specialization by lateral gene transfer from prokaryotes.</title>
        <authorList>
            <person name="Gloeckner G."/>
            <person name="Schaap P."/>
        </authorList>
    </citation>
    <scope>NUCLEOTIDE SEQUENCE [LARGE SCALE GENOMIC DNA]</scope>
    <source>
        <strain evidence="3 4">TK</strain>
    </source>
</reference>
<evidence type="ECO:0000256" key="2">
    <source>
        <dbReference type="SAM" id="MobiDB-lite"/>
    </source>
</evidence>
<dbReference type="GO" id="GO:0006281">
    <property type="term" value="P:DNA repair"/>
    <property type="evidence" value="ECO:0007669"/>
    <property type="project" value="InterPro"/>
</dbReference>
<dbReference type="FunCoup" id="A0A151Z303">
    <property type="interactions" value="596"/>
</dbReference>
<dbReference type="EMBL" id="LODT01000051">
    <property type="protein sequence ID" value="KYQ88340.1"/>
    <property type="molecule type" value="Genomic_DNA"/>
</dbReference>
<evidence type="ECO:0000313" key="4">
    <source>
        <dbReference type="Proteomes" id="UP000076078"/>
    </source>
</evidence>
<keyword evidence="3" id="KW-0255">Endonuclease</keyword>
<dbReference type="Proteomes" id="UP000076078">
    <property type="component" value="Unassembled WGS sequence"/>
</dbReference>
<dbReference type="Pfam" id="PF04493">
    <property type="entry name" value="Endonuclease_5"/>
    <property type="match status" value="1"/>
</dbReference>
<protein>
    <submittedName>
        <fullName evidence="3">Putative endonuclease V</fullName>
    </submittedName>
</protein>
<dbReference type="GO" id="GO:0005737">
    <property type="term" value="C:cytoplasm"/>
    <property type="evidence" value="ECO:0007669"/>
    <property type="project" value="TreeGrafter"/>
</dbReference>
<gene>
    <name evidence="3" type="ORF">DLAC_11039</name>
</gene>
<organism evidence="3 4">
    <name type="scientific">Tieghemostelium lacteum</name>
    <name type="common">Slime mold</name>
    <name type="synonym">Dictyostelium lacteum</name>
    <dbReference type="NCBI Taxonomy" id="361077"/>
    <lineage>
        <taxon>Eukaryota</taxon>
        <taxon>Amoebozoa</taxon>
        <taxon>Evosea</taxon>
        <taxon>Eumycetozoa</taxon>
        <taxon>Dictyostelia</taxon>
        <taxon>Dictyosteliales</taxon>
        <taxon>Raperosteliaceae</taxon>
        <taxon>Tieghemostelium</taxon>
    </lineage>
</organism>
<dbReference type="InParanoid" id="A0A151Z303"/>
<dbReference type="GO" id="GO:0003727">
    <property type="term" value="F:single-stranded RNA binding"/>
    <property type="evidence" value="ECO:0007669"/>
    <property type="project" value="TreeGrafter"/>
</dbReference>
<proteinExistence type="inferred from homology"/>
<dbReference type="OrthoDB" id="20018at2759"/>
<keyword evidence="3" id="KW-0378">Hydrolase</keyword>
<dbReference type="OMA" id="KIDACAS"/>
<dbReference type="InterPro" id="IPR007581">
    <property type="entry name" value="Endonuclease-V"/>
</dbReference>
<sequence length="485" mass="55532">MNSEIKEQIEKIKELFSNGWITEYEKDKRIKELDPNYKPTTNNSNSSQSTNNSDYYTTPNTTSYNDYSSNTYQNNDNSNYNNNNSDYYTTPTTTSYNNNSNNEIVFKSYDDVPVLNNDFSNLSLDNTKSKSTYNNNNNNNNYNQMLLEERQKQLKQRQLEEAMARKKFEEEQKTPHPLGSFASIFGPKPAATLSVTKQELNNDPNVTIVGWDHGVKFNLGLLNGKTYVDLRDWLKESTSGREPDSPTQAKSDQWKQEQYDLAKRVDKKNYITDISKIKYIGGVDISFAKNSKIDACASLVVLDYKTQKIVYQSFKMVKLTEPYIAGYLAFREAPHLMPLWKDLVTLYPQYKPDVLIVDGNGINHMRACGAACHLGVLMDIPTLGVAKTLLYANGITEEYINNGFKKGNTVEMIHQNEKTSLGYAIYNTHNEIIYISPGHKIDAKTSLQIVQATLKSRPIPEPTFQADRVSRDFLYQYYYKLKSSK</sequence>
<evidence type="ECO:0000256" key="1">
    <source>
        <dbReference type="SAM" id="Coils"/>
    </source>
</evidence>
<feature type="region of interest" description="Disordered" evidence="2">
    <location>
        <begin position="32"/>
        <end position="98"/>
    </location>
</feature>
<dbReference type="Gene3D" id="3.30.2170.10">
    <property type="entry name" value="archaeoglobus fulgidus dsm 4304 superfamily"/>
    <property type="match status" value="1"/>
</dbReference>
<dbReference type="AlphaFoldDB" id="A0A151Z303"/>
<dbReference type="PANTHER" id="PTHR28511">
    <property type="entry name" value="ENDONUCLEASE V"/>
    <property type="match status" value="1"/>
</dbReference>
<dbReference type="GO" id="GO:0005730">
    <property type="term" value="C:nucleolus"/>
    <property type="evidence" value="ECO:0007669"/>
    <property type="project" value="TreeGrafter"/>
</dbReference>
<accession>A0A151Z303</accession>
<feature type="compositionally biased region" description="Low complexity" evidence="2">
    <location>
        <begin position="40"/>
        <end position="98"/>
    </location>
</feature>
<evidence type="ECO:0000313" key="3">
    <source>
        <dbReference type="EMBL" id="KYQ88340.1"/>
    </source>
</evidence>
<dbReference type="STRING" id="361077.A0A151Z303"/>
<dbReference type="PANTHER" id="PTHR28511:SF2">
    <property type="entry name" value="ENDONUCLEASE V"/>
    <property type="match status" value="1"/>
</dbReference>
<keyword evidence="4" id="KW-1185">Reference proteome</keyword>
<comment type="caution">
    <text evidence="3">The sequence shown here is derived from an EMBL/GenBank/DDBJ whole genome shotgun (WGS) entry which is preliminary data.</text>
</comment>
<dbReference type="CDD" id="cd06559">
    <property type="entry name" value="Endonuclease_V"/>
    <property type="match status" value="1"/>
</dbReference>
<dbReference type="GO" id="GO:0016891">
    <property type="term" value="F:RNA endonuclease activity producing 5'-phosphomonoesters, hydrolytic mechanism"/>
    <property type="evidence" value="ECO:0007669"/>
    <property type="project" value="TreeGrafter"/>
</dbReference>
<keyword evidence="3" id="KW-0540">Nuclease</keyword>